<comment type="caution">
    <text evidence="3">The sequence shown here is derived from an EMBL/GenBank/DDBJ whole genome shotgun (WGS) entry which is preliminary data.</text>
</comment>
<dbReference type="GO" id="GO:0046983">
    <property type="term" value="F:protein dimerization activity"/>
    <property type="evidence" value="ECO:0007669"/>
    <property type="project" value="InterPro"/>
</dbReference>
<reference evidence="3" key="1">
    <citation type="journal article" date="2023" name="Science">
        <title>Genome structures resolve the early diversification of teleost fishes.</title>
        <authorList>
            <person name="Parey E."/>
            <person name="Louis A."/>
            <person name="Montfort J."/>
            <person name="Bouchez O."/>
            <person name="Roques C."/>
            <person name="Iampietro C."/>
            <person name="Lluch J."/>
            <person name="Castinel A."/>
            <person name="Donnadieu C."/>
            <person name="Desvignes T."/>
            <person name="Floi Bucao C."/>
            <person name="Jouanno E."/>
            <person name="Wen M."/>
            <person name="Mejri S."/>
            <person name="Dirks R."/>
            <person name="Jansen H."/>
            <person name="Henkel C."/>
            <person name="Chen W.J."/>
            <person name="Zahm M."/>
            <person name="Cabau C."/>
            <person name="Klopp C."/>
            <person name="Thompson A.W."/>
            <person name="Robinson-Rechavi M."/>
            <person name="Braasch I."/>
            <person name="Lecointre G."/>
            <person name="Bobe J."/>
            <person name="Postlethwait J.H."/>
            <person name="Berthelot C."/>
            <person name="Roest Crollius H."/>
            <person name="Guiguen Y."/>
        </authorList>
    </citation>
    <scope>NUCLEOTIDE SEQUENCE</scope>
    <source>
        <strain evidence="3">WJC10195</strain>
    </source>
</reference>
<dbReference type="AlphaFoldDB" id="A0A9Q1FWY8"/>
<feature type="compositionally biased region" description="Acidic residues" evidence="1">
    <location>
        <begin position="28"/>
        <end position="37"/>
    </location>
</feature>
<name>A0A9Q1FWY8_SYNKA</name>
<sequence>MDRFVIHKKPRVERSPPNADPVSKAAEEGEEKEESDSERENREGARAEVALPEHLVDVNTASTATATSSTPSDLSQTPAEGPRRPVLRRYPATRVGQQDRFFNRKWYEENIWLEYSILKDCAFCFACRHFSRVGSHGEKAAFIQNGYHNWRKATEQPVELKRLSDTRWSCQYSALWAVQKTLPVILAILKDIKLQPHARRSTDARALLSLIDEEFILHLILFEDLFRTAKFMSDTLQSPNLLLETATDLAYSVITTIKEKRTEDTWRAIWSKAKGLCAKVGVAPQKPPHERRQSQPPHHLQDFIVEAPIETEHPTMSSPDALRTSSFYPVIDRLVNEMTRRFSTEAGAVLTGTSALNPKHATFLQKESLFPMAQHYGIREDNLLAEIHQVHRLLERKEEQGVTVSSTLEFLALLKPYKDAFVDLYKLLSISVTLPVSSASCERSFSCMRRVKTYLRNRTGDARHSNLALLSISAARTKALDVRKIIDAFALNHSNRRIVLL</sequence>
<evidence type="ECO:0000259" key="2">
    <source>
        <dbReference type="SMART" id="SM00597"/>
    </source>
</evidence>
<dbReference type="Pfam" id="PF05699">
    <property type="entry name" value="Dimer_Tnp_hAT"/>
    <property type="match status" value="1"/>
</dbReference>
<dbReference type="InterPro" id="IPR006580">
    <property type="entry name" value="Znf_TTF"/>
</dbReference>
<protein>
    <recommendedName>
        <fullName evidence="2">TTF-type domain-containing protein</fullName>
    </recommendedName>
</protein>
<dbReference type="InterPro" id="IPR012337">
    <property type="entry name" value="RNaseH-like_sf"/>
</dbReference>
<dbReference type="Proteomes" id="UP001152622">
    <property type="component" value="Chromosome 3"/>
</dbReference>
<feature type="compositionally biased region" description="Basic residues" evidence="1">
    <location>
        <begin position="1"/>
        <end position="11"/>
    </location>
</feature>
<feature type="domain" description="TTF-type" evidence="2">
    <location>
        <begin position="98"/>
        <end position="187"/>
    </location>
</feature>
<feature type="compositionally biased region" description="Low complexity" evidence="1">
    <location>
        <begin position="60"/>
        <end position="70"/>
    </location>
</feature>
<accession>A0A9Q1FWY8</accession>
<proteinExistence type="predicted"/>
<evidence type="ECO:0000313" key="4">
    <source>
        <dbReference type="Proteomes" id="UP001152622"/>
    </source>
</evidence>
<feature type="region of interest" description="Disordered" evidence="1">
    <location>
        <begin position="1"/>
        <end position="85"/>
    </location>
</feature>
<organism evidence="3 4">
    <name type="scientific">Synaphobranchus kaupii</name>
    <name type="common">Kaup's arrowtooth eel</name>
    <dbReference type="NCBI Taxonomy" id="118154"/>
    <lineage>
        <taxon>Eukaryota</taxon>
        <taxon>Metazoa</taxon>
        <taxon>Chordata</taxon>
        <taxon>Craniata</taxon>
        <taxon>Vertebrata</taxon>
        <taxon>Euteleostomi</taxon>
        <taxon>Actinopterygii</taxon>
        <taxon>Neopterygii</taxon>
        <taxon>Teleostei</taxon>
        <taxon>Anguilliformes</taxon>
        <taxon>Synaphobranchidae</taxon>
        <taxon>Synaphobranchus</taxon>
    </lineage>
</organism>
<dbReference type="InterPro" id="IPR008906">
    <property type="entry name" value="HATC_C_dom"/>
</dbReference>
<dbReference type="OrthoDB" id="1739706at2759"/>
<evidence type="ECO:0000256" key="1">
    <source>
        <dbReference type="SAM" id="MobiDB-lite"/>
    </source>
</evidence>
<dbReference type="PANTHER" id="PTHR46289">
    <property type="entry name" value="52 KDA REPRESSOR OF THE INHIBITOR OF THE PROTEIN KINASE-LIKE PROTEIN-RELATED"/>
    <property type="match status" value="1"/>
</dbReference>
<dbReference type="SUPFAM" id="SSF53098">
    <property type="entry name" value="Ribonuclease H-like"/>
    <property type="match status" value="1"/>
</dbReference>
<gene>
    <name evidence="3" type="ORF">SKAU_G00092340</name>
</gene>
<evidence type="ECO:0000313" key="3">
    <source>
        <dbReference type="EMBL" id="KAJ8369206.1"/>
    </source>
</evidence>
<keyword evidence="4" id="KW-1185">Reference proteome</keyword>
<dbReference type="SMART" id="SM00597">
    <property type="entry name" value="ZnF_TTF"/>
    <property type="match status" value="1"/>
</dbReference>
<dbReference type="PANTHER" id="PTHR46289:SF14">
    <property type="entry name" value="DUF4371 DOMAIN-CONTAINING PROTEIN"/>
    <property type="match status" value="1"/>
</dbReference>
<dbReference type="InterPro" id="IPR052958">
    <property type="entry name" value="IFN-induced_PKR_regulator"/>
</dbReference>
<dbReference type="EMBL" id="JAINUF010000003">
    <property type="protein sequence ID" value="KAJ8369206.1"/>
    <property type="molecule type" value="Genomic_DNA"/>
</dbReference>